<feature type="transmembrane region" description="Helical" evidence="1">
    <location>
        <begin position="536"/>
        <end position="559"/>
    </location>
</feature>
<dbReference type="RefSeq" id="WP_254739945.1">
    <property type="nucleotide sequence ID" value="NZ_JANCLU010000005.1"/>
</dbReference>
<evidence type="ECO:0000313" key="2">
    <source>
        <dbReference type="EMBL" id="MCP8938227.1"/>
    </source>
</evidence>
<name>A0ABT1L9R4_9HYPH</name>
<comment type="caution">
    <text evidence="2">The sequence shown here is derived from an EMBL/GenBank/DDBJ whole genome shotgun (WGS) entry which is preliminary data.</text>
</comment>
<reference evidence="2 3" key="1">
    <citation type="submission" date="2022-07" db="EMBL/GenBank/DDBJ databases">
        <authorList>
            <person name="Li W.-J."/>
            <person name="Deng Q.-Q."/>
        </authorList>
    </citation>
    <scope>NUCLEOTIDE SEQUENCE [LARGE SCALE GENOMIC DNA]</scope>
    <source>
        <strain evidence="2 3">SYSU M60028</strain>
    </source>
</reference>
<keyword evidence="1" id="KW-1133">Transmembrane helix</keyword>
<sequence length="562" mass="59876">MASLSIADFEPLLPAERRIVAELRSGDFDRLGDGVLPEAADPERIVRAALLRFLLLGGDGEIRPHEKGVRVSGGWIAGVLDLEGCRVPRDIALKDCRFEGAPVLRSAVIDSLFLDGSVLPGLFADKLDARGDVTLRGSTVQGRVVLSGARIGGRFEADGATIEAQGGIVLAADGMAAQAVHLRGATVRGGIDLEGARLVAGLEAHGLVLSHSDGVALNALSLETGSNVILRRATVAGEADFTSAHIGGDFDGVGAAFANPGHAALGLGRAEIGGGFLLRDGATVDGVLDLTGTRLGTLHDDPSAWPRPGDLLLNRCIYSGFIDGPADAGKRLDWLSRQHPGRWGEDFWPQPYEQLASVFRDMGHGEDARRVLVEKERLQRRARRLRTGSSVARGLLAAKDWTLGVTLGYGRHPLLAFIWLGVVWLAGVAVFARADDLGAMKPNTAVILRSPEWTSCRLAKGREVELAGGGLRVQGRAEPGQSQLACFRSQFEALSYPELNAAMYSLDTLFPVVDIGQREFWRPDPAQPWGGVTIAFFYLESILGWALSLLAIAGFSGLVKSN</sequence>
<evidence type="ECO:0000313" key="3">
    <source>
        <dbReference type="Proteomes" id="UP001205890"/>
    </source>
</evidence>
<dbReference type="EMBL" id="JANCLU010000005">
    <property type="protein sequence ID" value="MCP8938227.1"/>
    <property type="molecule type" value="Genomic_DNA"/>
</dbReference>
<dbReference type="Proteomes" id="UP001205890">
    <property type="component" value="Unassembled WGS sequence"/>
</dbReference>
<feature type="transmembrane region" description="Helical" evidence="1">
    <location>
        <begin position="414"/>
        <end position="432"/>
    </location>
</feature>
<proteinExistence type="predicted"/>
<keyword evidence="1" id="KW-0812">Transmembrane</keyword>
<accession>A0ABT1L9R4</accession>
<gene>
    <name evidence="2" type="ORF">NK718_06845</name>
</gene>
<protein>
    <recommendedName>
        <fullName evidence="4">Membrane-associated oxidoreductase</fullName>
    </recommendedName>
</protein>
<keyword evidence="3" id="KW-1185">Reference proteome</keyword>
<evidence type="ECO:0008006" key="4">
    <source>
        <dbReference type="Google" id="ProtNLM"/>
    </source>
</evidence>
<organism evidence="2 3">
    <name type="scientific">Alsobacter ponti</name>
    <dbReference type="NCBI Taxonomy" id="2962936"/>
    <lineage>
        <taxon>Bacteria</taxon>
        <taxon>Pseudomonadati</taxon>
        <taxon>Pseudomonadota</taxon>
        <taxon>Alphaproteobacteria</taxon>
        <taxon>Hyphomicrobiales</taxon>
        <taxon>Alsobacteraceae</taxon>
        <taxon>Alsobacter</taxon>
    </lineage>
</organism>
<evidence type="ECO:0000256" key="1">
    <source>
        <dbReference type="SAM" id="Phobius"/>
    </source>
</evidence>
<keyword evidence="1" id="KW-0472">Membrane</keyword>